<evidence type="ECO:0000313" key="2">
    <source>
        <dbReference type="Proteomes" id="UP000054035"/>
    </source>
</evidence>
<dbReference type="PATRIC" id="fig|53413.25.peg.2571"/>
<comment type="caution">
    <text evidence="1">The sequence shown here is derived from an EMBL/GenBank/DDBJ whole genome shotgun (WGS) entry which is preliminary data.</text>
</comment>
<accession>A0A0P6W0Q7</accession>
<name>A0A0P6W0Q7_9XANT</name>
<protein>
    <submittedName>
        <fullName evidence="1">Alpha-mannosidase</fullName>
    </submittedName>
</protein>
<gene>
    <name evidence="1" type="ORF">XAXN_19510</name>
</gene>
<dbReference type="EMBL" id="JFAQ01000263">
    <property type="protein sequence ID" value="KPL47503.1"/>
    <property type="molecule type" value="Genomic_DNA"/>
</dbReference>
<proteinExistence type="predicted"/>
<evidence type="ECO:0000313" key="1">
    <source>
        <dbReference type="EMBL" id="KPL47503.1"/>
    </source>
</evidence>
<dbReference type="Proteomes" id="UP000054035">
    <property type="component" value="Unassembled WGS sequence"/>
</dbReference>
<sequence>MHPLGALLSCWPLQTRPFLIATPGVYREYRLRLQTPTRTQLAEIELLGPRPEKP</sequence>
<reference evidence="1 2" key="1">
    <citation type="submission" date="2014-02" db="EMBL/GenBank/DDBJ databases">
        <title>Genome sequence of Xanthomonas axonopodis DSM 3585 (T).</title>
        <authorList>
            <person name="Midha S."/>
            <person name="Patil P.B."/>
        </authorList>
    </citation>
    <scope>NUCLEOTIDE SEQUENCE [LARGE SCALE GENOMIC DNA]</scope>
    <source>
        <strain evidence="1 2">DSM 3585</strain>
    </source>
</reference>
<dbReference type="AlphaFoldDB" id="A0A0P6W0Q7"/>
<organism evidence="1 2">
    <name type="scientific">Xanthomonas axonopodis</name>
    <dbReference type="NCBI Taxonomy" id="53413"/>
    <lineage>
        <taxon>Bacteria</taxon>
        <taxon>Pseudomonadati</taxon>
        <taxon>Pseudomonadota</taxon>
        <taxon>Gammaproteobacteria</taxon>
        <taxon>Lysobacterales</taxon>
        <taxon>Lysobacteraceae</taxon>
        <taxon>Xanthomonas</taxon>
    </lineage>
</organism>
<dbReference type="OrthoDB" id="6001950at2"/>